<dbReference type="NCBIfam" id="TIGR00093">
    <property type="entry name" value="pseudouridine synthase"/>
    <property type="match status" value="1"/>
</dbReference>
<comment type="similarity">
    <text evidence="1 8">Belongs to the pseudouridine synthase RsuA family.</text>
</comment>
<dbReference type="InterPro" id="IPR020103">
    <property type="entry name" value="PsdUridine_synth_cat_dom_sf"/>
</dbReference>
<evidence type="ECO:0000256" key="3">
    <source>
        <dbReference type="ARBA" id="ARBA00022884"/>
    </source>
</evidence>
<dbReference type="SUPFAM" id="SSF55120">
    <property type="entry name" value="Pseudouridine synthase"/>
    <property type="match status" value="1"/>
</dbReference>
<reference evidence="11" key="2">
    <citation type="journal article" date="2021" name="PeerJ">
        <title>Extensive microbial diversity within the chicken gut microbiome revealed by metagenomics and culture.</title>
        <authorList>
            <person name="Gilroy R."/>
            <person name="Ravi A."/>
            <person name="Getino M."/>
            <person name="Pursley I."/>
            <person name="Horton D.L."/>
            <person name="Alikhan N.F."/>
            <person name="Baker D."/>
            <person name="Gharbi K."/>
            <person name="Hall N."/>
            <person name="Watson M."/>
            <person name="Adriaenssens E.M."/>
            <person name="Foster-Nyarko E."/>
            <person name="Jarju S."/>
            <person name="Secka A."/>
            <person name="Antonio M."/>
            <person name="Oren A."/>
            <person name="Chaudhuri R.R."/>
            <person name="La Ragione R."/>
            <person name="Hildebrand F."/>
            <person name="Pallen M.J."/>
        </authorList>
    </citation>
    <scope>NUCLEOTIDE SEQUENCE</scope>
    <source>
        <strain evidence="11">7463</strain>
    </source>
</reference>
<dbReference type="AlphaFoldDB" id="A0A9D1LE28"/>
<keyword evidence="4 8" id="KW-0413">Isomerase</keyword>
<gene>
    <name evidence="11" type="ORF">IAC56_02940</name>
</gene>
<evidence type="ECO:0000256" key="9">
    <source>
        <dbReference type="SAM" id="MobiDB-lite"/>
    </source>
</evidence>
<dbReference type="FunFam" id="3.10.290.10:FF:000003">
    <property type="entry name" value="Pseudouridine synthase"/>
    <property type="match status" value="1"/>
</dbReference>
<accession>A0A9D1LE28</accession>
<dbReference type="NCBIfam" id="NF007976">
    <property type="entry name" value="PRK10700.1"/>
    <property type="match status" value="1"/>
</dbReference>
<organism evidence="11 12">
    <name type="scientific">Candidatus Aphodousia faecigallinarum</name>
    <dbReference type="NCBI Taxonomy" id="2840677"/>
    <lineage>
        <taxon>Bacteria</taxon>
        <taxon>Pseudomonadati</taxon>
        <taxon>Pseudomonadota</taxon>
        <taxon>Betaproteobacteria</taxon>
        <taxon>Burkholderiales</taxon>
        <taxon>Sutterellaceae</taxon>
        <taxon>Sutterellaceae incertae sedis</taxon>
        <taxon>Candidatus Aphodousia</taxon>
    </lineage>
</organism>
<dbReference type="PROSITE" id="PS01149">
    <property type="entry name" value="PSI_RSU"/>
    <property type="match status" value="1"/>
</dbReference>
<protein>
    <recommendedName>
        <fullName evidence="8">Pseudouridine synthase</fullName>
        <ecNumber evidence="8">5.4.99.-</ecNumber>
    </recommendedName>
</protein>
<dbReference type="GO" id="GO:0160139">
    <property type="term" value="F:23S rRNA pseudouridine(2605) synthase activity"/>
    <property type="evidence" value="ECO:0007669"/>
    <property type="project" value="UniProtKB-EC"/>
</dbReference>
<evidence type="ECO:0000256" key="8">
    <source>
        <dbReference type="RuleBase" id="RU003887"/>
    </source>
</evidence>
<dbReference type="Gene3D" id="3.10.290.10">
    <property type="entry name" value="RNA-binding S4 domain"/>
    <property type="match status" value="1"/>
</dbReference>
<dbReference type="InterPro" id="IPR050343">
    <property type="entry name" value="RsuA_PseudoU_synthase"/>
</dbReference>
<evidence type="ECO:0000313" key="11">
    <source>
        <dbReference type="EMBL" id="HIU37213.1"/>
    </source>
</evidence>
<evidence type="ECO:0000256" key="7">
    <source>
        <dbReference type="PROSITE-ProRule" id="PRU00182"/>
    </source>
</evidence>
<feature type="region of interest" description="Disordered" evidence="9">
    <location>
        <begin position="1"/>
        <end position="41"/>
    </location>
</feature>
<dbReference type="CDD" id="cd02556">
    <property type="entry name" value="PseudoU_synth_RluB"/>
    <property type="match status" value="1"/>
</dbReference>
<dbReference type="Gene3D" id="3.30.70.1560">
    <property type="entry name" value="Alpha-L RNA-binding motif"/>
    <property type="match status" value="1"/>
</dbReference>
<dbReference type="SUPFAM" id="SSF55174">
    <property type="entry name" value="Alpha-L RNA-binding motif"/>
    <property type="match status" value="1"/>
</dbReference>
<dbReference type="GO" id="GO:0000455">
    <property type="term" value="P:enzyme-directed rRNA pseudouridine synthesis"/>
    <property type="evidence" value="ECO:0007669"/>
    <property type="project" value="UniProtKB-ARBA"/>
</dbReference>
<dbReference type="InterPro" id="IPR020094">
    <property type="entry name" value="TruA/RsuA/RluB/E/F_N"/>
</dbReference>
<evidence type="ECO:0000256" key="2">
    <source>
        <dbReference type="ARBA" id="ARBA00022552"/>
    </source>
</evidence>
<evidence type="ECO:0000256" key="5">
    <source>
        <dbReference type="ARBA" id="ARBA00036944"/>
    </source>
</evidence>
<dbReference type="Pfam" id="PF01479">
    <property type="entry name" value="S4"/>
    <property type="match status" value="1"/>
</dbReference>
<dbReference type="SMART" id="SM00363">
    <property type="entry name" value="S4"/>
    <property type="match status" value="1"/>
</dbReference>
<evidence type="ECO:0000313" key="12">
    <source>
        <dbReference type="Proteomes" id="UP000824083"/>
    </source>
</evidence>
<feature type="compositionally biased region" description="Basic residues" evidence="9">
    <location>
        <begin position="1"/>
        <end position="21"/>
    </location>
</feature>
<dbReference type="EMBL" id="DVMY01000052">
    <property type="protein sequence ID" value="HIU37213.1"/>
    <property type="molecule type" value="Genomic_DNA"/>
</dbReference>
<comment type="caution">
    <text evidence="11">The sequence shown here is derived from an EMBL/GenBank/DDBJ whole genome shotgun (WGS) entry which is preliminary data.</text>
</comment>
<dbReference type="GO" id="GO:0003723">
    <property type="term" value="F:RNA binding"/>
    <property type="evidence" value="ECO:0007669"/>
    <property type="project" value="UniProtKB-KW"/>
</dbReference>
<dbReference type="PANTHER" id="PTHR47683">
    <property type="entry name" value="PSEUDOURIDINE SYNTHASE FAMILY PROTEIN-RELATED"/>
    <property type="match status" value="1"/>
</dbReference>
<feature type="region of interest" description="Disordered" evidence="9">
    <location>
        <begin position="298"/>
        <end position="331"/>
    </location>
</feature>
<keyword evidence="2" id="KW-0698">rRNA processing</keyword>
<dbReference type="Gene3D" id="3.30.70.580">
    <property type="entry name" value="Pseudouridine synthase I, catalytic domain, N-terminal subdomain"/>
    <property type="match status" value="1"/>
</dbReference>
<keyword evidence="3 7" id="KW-0694">RNA-binding</keyword>
<dbReference type="PANTHER" id="PTHR47683:SF3">
    <property type="entry name" value="RIBOSOMAL LARGE SUBUNIT PSEUDOURIDINE SYNTHASE B"/>
    <property type="match status" value="1"/>
</dbReference>
<dbReference type="InterPro" id="IPR002942">
    <property type="entry name" value="S4_RNA-bd"/>
</dbReference>
<feature type="domain" description="RNA-binding S4" evidence="10">
    <location>
        <begin position="55"/>
        <end position="112"/>
    </location>
</feature>
<dbReference type="GO" id="GO:0005829">
    <property type="term" value="C:cytosol"/>
    <property type="evidence" value="ECO:0007669"/>
    <property type="project" value="UniProtKB-ARBA"/>
</dbReference>
<name>A0A9D1LE28_9BURK</name>
<dbReference type="Pfam" id="PF00849">
    <property type="entry name" value="PseudoU_synth_2"/>
    <property type="match status" value="1"/>
</dbReference>
<dbReference type="InterPro" id="IPR042092">
    <property type="entry name" value="PsdUridine_s_RsuA/RluB/E/F_cat"/>
</dbReference>
<comment type="catalytic activity">
    <reaction evidence="5">
        <text>uridine(2605) in 23S rRNA = pseudouridine(2605) in 23S rRNA</text>
        <dbReference type="Rhea" id="RHEA:42520"/>
        <dbReference type="Rhea" id="RHEA-COMP:10095"/>
        <dbReference type="Rhea" id="RHEA-COMP:10096"/>
        <dbReference type="ChEBI" id="CHEBI:65314"/>
        <dbReference type="ChEBI" id="CHEBI:65315"/>
        <dbReference type="EC" id="5.4.99.22"/>
    </reaction>
</comment>
<dbReference type="InterPro" id="IPR036986">
    <property type="entry name" value="S4_RNA-bd_sf"/>
</dbReference>
<proteinExistence type="inferred from homology"/>
<comment type="function">
    <text evidence="6">Responsible for synthesis of pseudouridine from uracil-2605 in 23S ribosomal RNA.</text>
</comment>
<dbReference type="FunFam" id="3.30.70.1560:FF:000001">
    <property type="entry name" value="Pseudouridine synthase"/>
    <property type="match status" value="1"/>
</dbReference>
<evidence type="ECO:0000259" key="10">
    <source>
        <dbReference type="SMART" id="SM00363"/>
    </source>
</evidence>
<evidence type="ECO:0000256" key="6">
    <source>
        <dbReference type="ARBA" id="ARBA00037383"/>
    </source>
</evidence>
<evidence type="ECO:0000256" key="4">
    <source>
        <dbReference type="ARBA" id="ARBA00023235"/>
    </source>
</evidence>
<dbReference type="InterPro" id="IPR006145">
    <property type="entry name" value="PsdUridine_synth_RsuA/RluA"/>
</dbReference>
<dbReference type="InterPro" id="IPR018496">
    <property type="entry name" value="PsdUridine_synth_RsuA/RluB_CS"/>
</dbReference>
<reference evidence="11" key="1">
    <citation type="submission" date="2020-10" db="EMBL/GenBank/DDBJ databases">
        <authorList>
            <person name="Gilroy R."/>
        </authorList>
    </citation>
    <scope>NUCLEOTIDE SEQUENCE</scope>
    <source>
        <strain evidence="11">7463</strain>
    </source>
</reference>
<dbReference type="InterPro" id="IPR000748">
    <property type="entry name" value="PsdUridine_synth_RsuA/RluB/E/F"/>
</dbReference>
<dbReference type="PROSITE" id="PS50889">
    <property type="entry name" value="S4"/>
    <property type="match status" value="1"/>
</dbReference>
<sequence>MQRKSRQNNKPVQRLKPKRTPFRAPVAKQVKPKMASMPDARERAQTNTVLSASSEKLQKVLADAGLGSRREMEALIATGVVTVNGDVAKVGDRVRANDNIRVKGRLIKRSAQTTQVPKVLLYHKPAGEIVSADDPQGRPTVFDHLPKLNGERWIAVGRLDFNTEGVLLFTTSGELANMLMHPRYRIEREYAVRVQGELSEEAQTKLLKGIKLDDGLASFSRIEDIGGVSSNHWYRVTLAEGRNREVRRIFEAVGLTVSRLIRVRFGAVLLPKDLPRGARMRLSDDWVKGWLEDLKKGSSRAGVVPGSDKTGSASEKKRVKSQAGVGANKGGRKFAAKKEVYDKGYEGFAESKKRSAKRVVNVNKTVKASKQPSR</sequence>
<dbReference type="Proteomes" id="UP000824083">
    <property type="component" value="Unassembled WGS sequence"/>
</dbReference>
<evidence type="ECO:0000256" key="1">
    <source>
        <dbReference type="ARBA" id="ARBA00008348"/>
    </source>
</evidence>
<dbReference type="FunFam" id="3.30.70.580:FF:000009">
    <property type="entry name" value="Pseudouridine synthase"/>
    <property type="match status" value="1"/>
</dbReference>
<dbReference type="EC" id="5.4.99.-" evidence="8"/>
<dbReference type="CDD" id="cd00165">
    <property type="entry name" value="S4"/>
    <property type="match status" value="1"/>
</dbReference>